<dbReference type="Pfam" id="PF05122">
    <property type="entry name" value="SpdB"/>
    <property type="match status" value="1"/>
</dbReference>
<gene>
    <name evidence="1" type="ORF">C0216_25615</name>
</gene>
<dbReference type="KEGG" id="sgz:C0216_25615"/>
<protein>
    <submittedName>
        <fullName evidence="1">Mobile element transfer</fullName>
    </submittedName>
</protein>
<dbReference type="Proteomes" id="UP000252004">
    <property type="component" value="Chromosome"/>
</dbReference>
<dbReference type="EMBL" id="CP030862">
    <property type="protein sequence ID" value="AXE26386.1"/>
    <property type="molecule type" value="Genomic_DNA"/>
</dbReference>
<dbReference type="AlphaFoldDB" id="A0A344U665"/>
<proteinExistence type="predicted"/>
<dbReference type="OrthoDB" id="4248401at2"/>
<dbReference type="InterPro" id="IPR007806">
    <property type="entry name" value="SpdB"/>
</dbReference>
<sequence length="62" mass="6990">MPRYRFRDTRRIGPVEVGTYTDRHGREMHSAACTAPHCGWSADYTSRAAAELAAQSHRCAPR</sequence>
<organism evidence="1 2">
    <name type="scientific">Streptomyces globosus</name>
    <dbReference type="NCBI Taxonomy" id="68209"/>
    <lineage>
        <taxon>Bacteria</taxon>
        <taxon>Bacillati</taxon>
        <taxon>Actinomycetota</taxon>
        <taxon>Actinomycetes</taxon>
        <taxon>Kitasatosporales</taxon>
        <taxon>Streptomycetaceae</taxon>
        <taxon>Streptomyces</taxon>
    </lineage>
</organism>
<dbReference type="RefSeq" id="WP_114057558.1">
    <property type="nucleotide sequence ID" value="NZ_CP030862.1"/>
</dbReference>
<evidence type="ECO:0000313" key="2">
    <source>
        <dbReference type="Proteomes" id="UP000252004"/>
    </source>
</evidence>
<reference evidence="1 2" key="1">
    <citation type="submission" date="2018-01" db="EMBL/GenBank/DDBJ databases">
        <title>Draft genome Sequence of streptomyces globosus LZH-48.</title>
        <authorList>
            <person name="Ran K."/>
            <person name="Li Z."/>
            <person name="Wei S."/>
            <person name="Dong R."/>
        </authorList>
    </citation>
    <scope>NUCLEOTIDE SEQUENCE [LARGE SCALE GENOMIC DNA]</scope>
    <source>
        <strain evidence="1 2">LZH-48</strain>
    </source>
</reference>
<evidence type="ECO:0000313" key="1">
    <source>
        <dbReference type="EMBL" id="AXE26386.1"/>
    </source>
</evidence>
<name>A0A344U665_9ACTN</name>
<keyword evidence="2" id="KW-1185">Reference proteome</keyword>
<accession>A0A344U665</accession>